<evidence type="ECO:0000313" key="2">
    <source>
        <dbReference type="EMBL" id="QED46074.1"/>
    </source>
</evidence>
<dbReference type="OrthoDB" id="2893782at2"/>
<keyword evidence="1" id="KW-0812">Transmembrane</keyword>
<dbReference type="KEGG" id="bda:FSZ17_01430"/>
<name>A0A5B8YZA8_CYTDA</name>
<sequence length="66" mass="7642">MTKFTKWADMETESKIIKCSIGSVIFLSIVIAALVLFMIANFLFKIYFLDYRFDDGELEPPIEQTV</sequence>
<dbReference type="STRING" id="1742359.GCA_001439625_01099"/>
<evidence type="ECO:0000313" key="3">
    <source>
        <dbReference type="Proteomes" id="UP000321555"/>
    </source>
</evidence>
<proteinExistence type="predicted"/>
<feature type="transmembrane region" description="Helical" evidence="1">
    <location>
        <begin position="21"/>
        <end position="44"/>
    </location>
</feature>
<evidence type="ECO:0008006" key="4">
    <source>
        <dbReference type="Google" id="ProtNLM"/>
    </source>
</evidence>
<protein>
    <recommendedName>
        <fullName evidence="4">YtzI protein</fullName>
    </recommendedName>
</protein>
<keyword evidence="3" id="KW-1185">Reference proteome</keyword>
<keyword evidence="1" id="KW-1133">Transmembrane helix</keyword>
<keyword evidence="1" id="KW-0472">Membrane</keyword>
<reference evidence="3" key="1">
    <citation type="submission" date="2019-08" db="EMBL/GenBank/DDBJ databases">
        <authorList>
            <person name="Zheng X."/>
        </authorList>
    </citation>
    <scope>NUCLEOTIDE SEQUENCE [LARGE SCALE GENOMIC DNA]</scope>
    <source>
        <strain evidence="3">FJAT-25496</strain>
    </source>
</reference>
<dbReference type="Proteomes" id="UP000321555">
    <property type="component" value="Chromosome"/>
</dbReference>
<dbReference type="RefSeq" id="WP_057776146.1">
    <property type="nucleotide sequence ID" value="NZ_CP042593.1"/>
</dbReference>
<evidence type="ECO:0000256" key="1">
    <source>
        <dbReference type="SAM" id="Phobius"/>
    </source>
</evidence>
<organism evidence="2 3">
    <name type="scientific">Cytobacillus dafuensis</name>
    <name type="common">Bacillus dafuensis</name>
    <dbReference type="NCBI Taxonomy" id="1742359"/>
    <lineage>
        <taxon>Bacteria</taxon>
        <taxon>Bacillati</taxon>
        <taxon>Bacillota</taxon>
        <taxon>Bacilli</taxon>
        <taxon>Bacillales</taxon>
        <taxon>Bacillaceae</taxon>
        <taxon>Cytobacillus</taxon>
    </lineage>
</organism>
<gene>
    <name evidence="2" type="ORF">FSZ17_01430</name>
</gene>
<accession>A0A5B8YZA8</accession>
<dbReference type="AlphaFoldDB" id="A0A5B8YZA8"/>
<dbReference type="EMBL" id="CP042593">
    <property type="protein sequence ID" value="QED46074.1"/>
    <property type="molecule type" value="Genomic_DNA"/>
</dbReference>